<dbReference type="Pfam" id="PF01494">
    <property type="entry name" value="FAD_binding_3"/>
    <property type="match status" value="1"/>
</dbReference>
<gene>
    <name evidence="6" type="ORF">BDA99DRAFT_443860</name>
</gene>
<comment type="caution">
    <text evidence="6">The sequence shown here is derived from an EMBL/GenBank/DDBJ whole genome shotgun (WGS) entry which is preliminary data.</text>
</comment>
<dbReference type="InterPro" id="IPR002938">
    <property type="entry name" value="FAD-bd"/>
</dbReference>
<name>A0AAD5PAK2_9FUNG</name>
<keyword evidence="4" id="KW-0503">Monooxygenase</keyword>
<accession>A0AAD5PAK2</accession>
<dbReference type="SUPFAM" id="SSF51905">
    <property type="entry name" value="FAD/NAD(P)-binding domain"/>
    <property type="match status" value="1"/>
</dbReference>
<evidence type="ECO:0000256" key="1">
    <source>
        <dbReference type="ARBA" id="ARBA00022630"/>
    </source>
</evidence>
<evidence type="ECO:0000256" key="3">
    <source>
        <dbReference type="ARBA" id="ARBA00023002"/>
    </source>
</evidence>
<protein>
    <recommendedName>
        <fullName evidence="5">FAD-binding domain-containing protein</fullName>
    </recommendedName>
</protein>
<evidence type="ECO:0000313" key="7">
    <source>
        <dbReference type="Proteomes" id="UP001209540"/>
    </source>
</evidence>
<evidence type="ECO:0000313" key="6">
    <source>
        <dbReference type="EMBL" id="KAI9252373.1"/>
    </source>
</evidence>
<keyword evidence="3" id="KW-0560">Oxidoreductase</keyword>
<dbReference type="AlphaFoldDB" id="A0AAD5PAK2"/>
<sequence length="438" mass="48903">MTIKENNNTKNSVIIIGAGLASLALANVLKYQGVPYKIFEREKSPDDRTQGWSLSMHFCLVSLKASMDPVKYATLGEKSAVDPEFPQKADFCMVNGNTGERVASVGGYPGVDVFRVNRKRFRAWLMEGIDVTWNKRLEHYKVTEEGVEATFTDGTVEYGRLIVGADGVNSQVCRQLIGAEEFNKTTTPNPLRVLACSYWVNSELRRQIEESLAPAHMMSIASSTEDAEHSICLFSSLIDVDKSRENPYEMVWSISNLDENEPHYETDQERLKQAKEWLNNAGFTGPLHQLVMETPEGTNMVALQLRERSPHSKLDTLQRDLPVVLVGDALHTMTMYRGEGGNHAIEDSSLLGMELAKFYKGEKSLEEAVDIYYKEALPRGRKAVADSHEAAKTVHSSRAKVLAMINATKAAIEKRYIEKLNQEENNNNNTSSADSSNA</sequence>
<reference evidence="6" key="1">
    <citation type="journal article" date="2022" name="IScience">
        <title>Evolution of zygomycete secretomes and the origins of terrestrial fungal ecologies.</title>
        <authorList>
            <person name="Chang Y."/>
            <person name="Wang Y."/>
            <person name="Mondo S."/>
            <person name="Ahrendt S."/>
            <person name="Andreopoulos W."/>
            <person name="Barry K."/>
            <person name="Beard J."/>
            <person name="Benny G.L."/>
            <person name="Blankenship S."/>
            <person name="Bonito G."/>
            <person name="Cuomo C."/>
            <person name="Desiro A."/>
            <person name="Gervers K.A."/>
            <person name="Hundley H."/>
            <person name="Kuo A."/>
            <person name="LaButti K."/>
            <person name="Lang B.F."/>
            <person name="Lipzen A."/>
            <person name="O'Donnell K."/>
            <person name="Pangilinan J."/>
            <person name="Reynolds N."/>
            <person name="Sandor L."/>
            <person name="Smith M.E."/>
            <person name="Tsang A."/>
            <person name="Grigoriev I.V."/>
            <person name="Stajich J.E."/>
            <person name="Spatafora J.W."/>
        </authorList>
    </citation>
    <scope>NUCLEOTIDE SEQUENCE</scope>
    <source>
        <strain evidence="6">RSA 2281</strain>
    </source>
</reference>
<evidence type="ECO:0000256" key="4">
    <source>
        <dbReference type="ARBA" id="ARBA00023033"/>
    </source>
</evidence>
<feature type="domain" description="FAD-binding" evidence="5">
    <location>
        <begin position="127"/>
        <end position="385"/>
    </location>
</feature>
<evidence type="ECO:0000256" key="2">
    <source>
        <dbReference type="ARBA" id="ARBA00022827"/>
    </source>
</evidence>
<dbReference type="PRINTS" id="PR00420">
    <property type="entry name" value="RNGMNOXGNASE"/>
</dbReference>
<dbReference type="EMBL" id="JAIXMP010000028">
    <property type="protein sequence ID" value="KAI9252373.1"/>
    <property type="molecule type" value="Genomic_DNA"/>
</dbReference>
<keyword evidence="7" id="KW-1185">Reference proteome</keyword>
<dbReference type="PANTHER" id="PTHR47178:SF1">
    <property type="entry name" value="FAD-BINDING DOMAIN-CONTAINING PROTEIN-RELATED"/>
    <property type="match status" value="1"/>
</dbReference>
<evidence type="ECO:0000259" key="5">
    <source>
        <dbReference type="Pfam" id="PF01494"/>
    </source>
</evidence>
<dbReference type="GO" id="GO:0071949">
    <property type="term" value="F:FAD binding"/>
    <property type="evidence" value="ECO:0007669"/>
    <property type="project" value="InterPro"/>
</dbReference>
<organism evidence="6 7">
    <name type="scientific">Phascolomyces articulosus</name>
    <dbReference type="NCBI Taxonomy" id="60185"/>
    <lineage>
        <taxon>Eukaryota</taxon>
        <taxon>Fungi</taxon>
        <taxon>Fungi incertae sedis</taxon>
        <taxon>Mucoromycota</taxon>
        <taxon>Mucoromycotina</taxon>
        <taxon>Mucoromycetes</taxon>
        <taxon>Mucorales</taxon>
        <taxon>Lichtheimiaceae</taxon>
        <taxon>Phascolomyces</taxon>
    </lineage>
</organism>
<reference evidence="6" key="2">
    <citation type="submission" date="2023-02" db="EMBL/GenBank/DDBJ databases">
        <authorList>
            <consortium name="DOE Joint Genome Institute"/>
            <person name="Mondo S.J."/>
            <person name="Chang Y."/>
            <person name="Wang Y."/>
            <person name="Ahrendt S."/>
            <person name="Andreopoulos W."/>
            <person name="Barry K."/>
            <person name="Beard J."/>
            <person name="Benny G.L."/>
            <person name="Blankenship S."/>
            <person name="Bonito G."/>
            <person name="Cuomo C."/>
            <person name="Desiro A."/>
            <person name="Gervers K.A."/>
            <person name="Hundley H."/>
            <person name="Kuo A."/>
            <person name="LaButti K."/>
            <person name="Lang B.F."/>
            <person name="Lipzen A."/>
            <person name="O'Donnell K."/>
            <person name="Pangilinan J."/>
            <person name="Reynolds N."/>
            <person name="Sandor L."/>
            <person name="Smith M.W."/>
            <person name="Tsang A."/>
            <person name="Grigoriev I.V."/>
            <person name="Stajich J.E."/>
            <person name="Spatafora J.W."/>
        </authorList>
    </citation>
    <scope>NUCLEOTIDE SEQUENCE</scope>
    <source>
        <strain evidence="6">RSA 2281</strain>
    </source>
</reference>
<dbReference type="Gene3D" id="3.50.50.60">
    <property type="entry name" value="FAD/NAD(P)-binding domain"/>
    <property type="match status" value="1"/>
</dbReference>
<dbReference type="GO" id="GO:0004497">
    <property type="term" value="F:monooxygenase activity"/>
    <property type="evidence" value="ECO:0007669"/>
    <property type="project" value="UniProtKB-KW"/>
</dbReference>
<dbReference type="PANTHER" id="PTHR47178">
    <property type="entry name" value="MONOOXYGENASE, FAD-BINDING"/>
    <property type="match status" value="1"/>
</dbReference>
<keyword evidence="1" id="KW-0285">Flavoprotein</keyword>
<keyword evidence="2" id="KW-0274">FAD</keyword>
<proteinExistence type="predicted"/>
<dbReference type="InterPro" id="IPR036188">
    <property type="entry name" value="FAD/NAD-bd_sf"/>
</dbReference>
<dbReference type="Proteomes" id="UP001209540">
    <property type="component" value="Unassembled WGS sequence"/>
</dbReference>